<organism evidence="2 3">
    <name type="scientific">Thalassiosira oceanica</name>
    <name type="common">Marine diatom</name>
    <dbReference type="NCBI Taxonomy" id="159749"/>
    <lineage>
        <taxon>Eukaryota</taxon>
        <taxon>Sar</taxon>
        <taxon>Stramenopiles</taxon>
        <taxon>Ochrophyta</taxon>
        <taxon>Bacillariophyta</taxon>
        <taxon>Coscinodiscophyceae</taxon>
        <taxon>Thalassiosirophycidae</taxon>
        <taxon>Thalassiosirales</taxon>
        <taxon>Thalassiosiraceae</taxon>
        <taxon>Thalassiosira</taxon>
    </lineage>
</organism>
<evidence type="ECO:0000313" key="3">
    <source>
        <dbReference type="Proteomes" id="UP000266841"/>
    </source>
</evidence>
<feature type="region of interest" description="Disordered" evidence="1">
    <location>
        <begin position="227"/>
        <end position="252"/>
    </location>
</feature>
<feature type="region of interest" description="Disordered" evidence="1">
    <location>
        <begin position="92"/>
        <end position="115"/>
    </location>
</feature>
<gene>
    <name evidence="2" type="ORF">THAOC_18400</name>
</gene>
<protein>
    <submittedName>
        <fullName evidence="2">Uncharacterized protein</fullName>
    </submittedName>
</protein>
<sequence>MYRQELEALRLSRAGSVKFIVQSLDGKGRRGPRRVKTDGHYTDHSPTQSEWPAWACRRHVDHHIKQLQERVDLVECCLECCLISSEAGREGALTPTREKNRHQCYPNTEPTSETETDDDCVERCCVDEEELSSALSLITPILESESMQDMHAKELSPAAQDWYRDWLSPKSSGRSRKKLRDNFDTSIKRTPFSPPQARFDALEITDRIESTLSSCGYTGFHEEEPASVDRYSALPRMESLSDSEMSSDSWTD</sequence>
<evidence type="ECO:0000313" key="2">
    <source>
        <dbReference type="EMBL" id="EJK61158.1"/>
    </source>
</evidence>
<name>K0S523_THAOC</name>
<feature type="compositionally biased region" description="Low complexity" evidence="1">
    <location>
        <begin position="237"/>
        <end position="252"/>
    </location>
</feature>
<feature type="region of interest" description="Disordered" evidence="1">
    <location>
        <begin position="27"/>
        <end position="48"/>
    </location>
</feature>
<reference evidence="2 3" key="1">
    <citation type="journal article" date="2012" name="Genome Biol.">
        <title>Genome and low-iron response of an oceanic diatom adapted to chronic iron limitation.</title>
        <authorList>
            <person name="Lommer M."/>
            <person name="Specht M."/>
            <person name="Roy A.S."/>
            <person name="Kraemer L."/>
            <person name="Andreson R."/>
            <person name="Gutowska M.A."/>
            <person name="Wolf J."/>
            <person name="Bergner S.V."/>
            <person name="Schilhabel M.B."/>
            <person name="Klostermeier U.C."/>
            <person name="Beiko R.G."/>
            <person name="Rosenstiel P."/>
            <person name="Hippler M."/>
            <person name="Laroche J."/>
        </authorList>
    </citation>
    <scope>NUCLEOTIDE SEQUENCE [LARGE SCALE GENOMIC DNA]</scope>
    <source>
        <strain evidence="2 3">CCMP1005</strain>
    </source>
</reference>
<dbReference type="Proteomes" id="UP000266841">
    <property type="component" value="Unassembled WGS sequence"/>
</dbReference>
<dbReference type="EMBL" id="AGNL01020347">
    <property type="protein sequence ID" value="EJK61158.1"/>
    <property type="molecule type" value="Genomic_DNA"/>
</dbReference>
<evidence type="ECO:0000256" key="1">
    <source>
        <dbReference type="SAM" id="MobiDB-lite"/>
    </source>
</evidence>
<keyword evidence="3" id="KW-1185">Reference proteome</keyword>
<comment type="caution">
    <text evidence="2">The sequence shown here is derived from an EMBL/GenBank/DDBJ whole genome shotgun (WGS) entry which is preliminary data.</text>
</comment>
<proteinExistence type="predicted"/>
<accession>K0S523</accession>
<dbReference type="AlphaFoldDB" id="K0S523"/>